<sequence length="118" mass="12809">MSSSTAFEESKDKALEVLATHLSDDELVDFSNYNMQGAPSPEDRERLMSLTNKHQQALWELGEAVIDGQVVGAGALEVFVDMLAMTEEALRQLRQTETPEGSPEVGGRSPGTDLGQVD</sequence>
<evidence type="ECO:0000256" key="1">
    <source>
        <dbReference type="SAM" id="MobiDB-lite"/>
    </source>
</evidence>
<dbReference type="AlphaFoldDB" id="A0A0G2FS34"/>
<dbReference type="OrthoDB" id="5199372at2759"/>
<dbReference type="EMBL" id="LCUC01000100">
    <property type="protein sequence ID" value="KKY36992.1"/>
    <property type="molecule type" value="Genomic_DNA"/>
</dbReference>
<organism evidence="2 3">
    <name type="scientific">Diaporthe ampelina</name>
    <dbReference type="NCBI Taxonomy" id="1214573"/>
    <lineage>
        <taxon>Eukaryota</taxon>
        <taxon>Fungi</taxon>
        <taxon>Dikarya</taxon>
        <taxon>Ascomycota</taxon>
        <taxon>Pezizomycotina</taxon>
        <taxon>Sordariomycetes</taxon>
        <taxon>Sordariomycetidae</taxon>
        <taxon>Diaporthales</taxon>
        <taxon>Diaporthaceae</taxon>
        <taxon>Diaporthe</taxon>
    </lineage>
</organism>
<feature type="region of interest" description="Disordered" evidence="1">
    <location>
        <begin position="91"/>
        <end position="118"/>
    </location>
</feature>
<accession>A0A0G2FS34</accession>
<gene>
    <name evidence="2" type="ORF">UCDDA912_g02997</name>
</gene>
<comment type="caution">
    <text evidence="2">The sequence shown here is derived from an EMBL/GenBank/DDBJ whole genome shotgun (WGS) entry which is preliminary data.</text>
</comment>
<keyword evidence="3" id="KW-1185">Reference proteome</keyword>
<protein>
    <submittedName>
        <fullName evidence="2">Uncharacterized protein</fullName>
    </submittedName>
</protein>
<dbReference type="Proteomes" id="UP000034680">
    <property type="component" value="Unassembled WGS sequence"/>
</dbReference>
<evidence type="ECO:0000313" key="3">
    <source>
        <dbReference type="Proteomes" id="UP000034680"/>
    </source>
</evidence>
<name>A0A0G2FS34_9PEZI</name>
<reference evidence="2 3" key="2">
    <citation type="submission" date="2015-05" db="EMBL/GenBank/DDBJ databases">
        <authorList>
            <person name="Morales-Cruz A."/>
            <person name="Amrine K.C."/>
            <person name="Cantu D."/>
        </authorList>
    </citation>
    <scope>NUCLEOTIDE SEQUENCE [LARGE SCALE GENOMIC DNA]</scope>
    <source>
        <strain evidence="2">DA912</strain>
    </source>
</reference>
<evidence type="ECO:0000313" key="2">
    <source>
        <dbReference type="EMBL" id="KKY36992.1"/>
    </source>
</evidence>
<proteinExistence type="predicted"/>
<reference evidence="2 3" key="1">
    <citation type="submission" date="2015-05" db="EMBL/GenBank/DDBJ databases">
        <title>Distinctive expansion of gene families associated with plant cell wall degradation and secondary metabolism in the genomes of grapevine trunk pathogens.</title>
        <authorList>
            <person name="Lawrence D.P."/>
            <person name="Travadon R."/>
            <person name="Rolshausen P.E."/>
            <person name="Baumgartner K."/>
        </authorList>
    </citation>
    <scope>NUCLEOTIDE SEQUENCE [LARGE SCALE GENOMIC DNA]</scope>
    <source>
        <strain evidence="2">DA912</strain>
    </source>
</reference>